<evidence type="ECO:0000259" key="8">
    <source>
        <dbReference type="Pfam" id="PF14322"/>
    </source>
</evidence>
<dbReference type="AlphaFoldDB" id="A0A399D186"/>
<feature type="domain" description="RagB/SusD" evidence="7">
    <location>
        <begin position="338"/>
        <end position="482"/>
    </location>
</feature>
<evidence type="ECO:0000256" key="1">
    <source>
        <dbReference type="ARBA" id="ARBA00004442"/>
    </source>
</evidence>
<comment type="subcellular location">
    <subcellularLocation>
        <location evidence="1">Cell outer membrane</location>
    </subcellularLocation>
</comment>
<dbReference type="Pfam" id="PF14322">
    <property type="entry name" value="SusD-like_3"/>
    <property type="match status" value="1"/>
</dbReference>
<dbReference type="Proteomes" id="UP000266441">
    <property type="component" value="Unassembled WGS sequence"/>
</dbReference>
<comment type="caution">
    <text evidence="9">The sequence shown here is derived from an EMBL/GenBank/DDBJ whole genome shotgun (WGS) entry which is preliminary data.</text>
</comment>
<dbReference type="GO" id="GO:0009279">
    <property type="term" value="C:cell outer membrane"/>
    <property type="evidence" value="ECO:0007669"/>
    <property type="project" value="UniProtKB-SubCell"/>
</dbReference>
<dbReference type="InterPro" id="IPR012944">
    <property type="entry name" value="SusD_RagB_dom"/>
</dbReference>
<accession>A0A399D186</accession>
<keyword evidence="10" id="KW-1185">Reference proteome</keyword>
<evidence type="ECO:0000313" key="9">
    <source>
        <dbReference type="EMBL" id="RIH65206.1"/>
    </source>
</evidence>
<keyword evidence="5" id="KW-0998">Cell outer membrane</keyword>
<evidence type="ECO:0000256" key="5">
    <source>
        <dbReference type="ARBA" id="ARBA00023237"/>
    </source>
</evidence>
<evidence type="ECO:0000256" key="2">
    <source>
        <dbReference type="ARBA" id="ARBA00006275"/>
    </source>
</evidence>
<evidence type="ECO:0000256" key="3">
    <source>
        <dbReference type="ARBA" id="ARBA00022729"/>
    </source>
</evidence>
<dbReference type="InterPro" id="IPR033985">
    <property type="entry name" value="SusD-like_N"/>
</dbReference>
<evidence type="ECO:0000256" key="6">
    <source>
        <dbReference type="SAM" id="SignalP"/>
    </source>
</evidence>
<feature type="signal peptide" evidence="6">
    <location>
        <begin position="1"/>
        <end position="21"/>
    </location>
</feature>
<feature type="chain" id="PRO_5017400657" evidence="6">
    <location>
        <begin position="22"/>
        <end position="482"/>
    </location>
</feature>
<dbReference type="RefSeq" id="WP_119350128.1">
    <property type="nucleotide sequence ID" value="NZ_QWET01000007.1"/>
</dbReference>
<dbReference type="InterPro" id="IPR011990">
    <property type="entry name" value="TPR-like_helical_dom_sf"/>
</dbReference>
<dbReference type="PROSITE" id="PS51257">
    <property type="entry name" value="PROKAR_LIPOPROTEIN"/>
    <property type="match status" value="1"/>
</dbReference>
<reference evidence="9 10" key="1">
    <citation type="journal article" date="2015" name="Int. J. Syst. Evol. Microbiol.">
        <title>Mariniphaga sediminis sp. nov., isolated from coastal sediment.</title>
        <authorList>
            <person name="Wang F.Q."/>
            <person name="Shen Q.Y."/>
            <person name="Chen G.J."/>
            <person name="Du Z.J."/>
        </authorList>
    </citation>
    <scope>NUCLEOTIDE SEQUENCE [LARGE SCALE GENOMIC DNA]</scope>
    <source>
        <strain evidence="9 10">SY21</strain>
    </source>
</reference>
<evidence type="ECO:0000313" key="10">
    <source>
        <dbReference type="Proteomes" id="UP000266441"/>
    </source>
</evidence>
<protein>
    <submittedName>
        <fullName evidence="9">RagB/SusD family nutrient uptake outer membrane protein</fullName>
    </submittedName>
</protein>
<dbReference type="Gene3D" id="1.25.40.390">
    <property type="match status" value="1"/>
</dbReference>
<evidence type="ECO:0000256" key="4">
    <source>
        <dbReference type="ARBA" id="ARBA00023136"/>
    </source>
</evidence>
<dbReference type="EMBL" id="QWET01000007">
    <property type="protein sequence ID" value="RIH65206.1"/>
    <property type="molecule type" value="Genomic_DNA"/>
</dbReference>
<comment type="similarity">
    <text evidence="2">Belongs to the SusD family.</text>
</comment>
<proteinExistence type="inferred from homology"/>
<organism evidence="9 10">
    <name type="scientific">Mariniphaga sediminis</name>
    <dbReference type="NCBI Taxonomy" id="1628158"/>
    <lineage>
        <taxon>Bacteria</taxon>
        <taxon>Pseudomonadati</taxon>
        <taxon>Bacteroidota</taxon>
        <taxon>Bacteroidia</taxon>
        <taxon>Marinilabiliales</taxon>
        <taxon>Prolixibacteraceae</taxon>
        <taxon>Mariniphaga</taxon>
    </lineage>
</organism>
<keyword evidence="4" id="KW-0472">Membrane</keyword>
<feature type="domain" description="SusD-like N-terminal" evidence="8">
    <location>
        <begin position="22"/>
        <end position="222"/>
    </location>
</feature>
<name>A0A399D186_9BACT</name>
<evidence type="ECO:0000259" key="7">
    <source>
        <dbReference type="Pfam" id="PF07980"/>
    </source>
</evidence>
<gene>
    <name evidence="9" type="ORF">D1164_11510</name>
</gene>
<dbReference type="SUPFAM" id="SSF48452">
    <property type="entry name" value="TPR-like"/>
    <property type="match status" value="1"/>
</dbReference>
<dbReference type="Pfam" id="PF07980">
    <property type="entry name" value="SusD_RagB"/>
    <property type="match status" value="1"/>
</dbReference>
<dbReference type="OrthoDB" id="617686at2"/>
<sequence>MKKLLYIISITFLLVSSMSCEDFLDETAKSSLTPENSFTTAEDWDAALIAAYAKLQEVTGEKLPIVLGEFGTDEVQPYDLSWAAYVELMYYTYTANHPFLYNHYVFCYEGVKCANIIVDMPDNTSISNEQKNSMIAQARFLRGIFYFELARMYGRVPIWTSASVDKSEIAKPRSESVDEVYELITEDLHYAAENLPEQWTESNDKGRATSYAANALLGRVYLQWGKSAKALEALNKVIGNFHLYQNYADIFDPEHKNEEYENIFEVQWSHSGYWGLEGSIQSSYWGPRGGGGPTAGGFGWGGFGPTQYLYDSYDNNDRRKTEFFWTEYKGIVQSPPATKKYYDANYGNQIEDDDLNYIYMRYADVLLMASEALNNLDDSSGKKYDYLNEVRTRAGLASITESDGLSVSEFSDVLLEERLHELCCERHRRFDLIRFRKLNEQVQTAYPGNGINIGSNQKTVYPIPQIAIDANDAMKGDQNPGY</sequence>
<keyword evidence="3 6" id="KW-0732">Signal</keyword>